<protein>
    <recommendedName>
        <fullName evidence="2">CCD97-like C-terminal domain-containing protein</fullName>
    </recommendedName>
</protein>
<feature type="domain" description="CCD97-like C-terminal" evidence="2">
    <location>
        <begin position="129"/>
        <end position="229"/>
    </location>
</feature>
<name>A0AAW0GYX9_9APHY</name>
<dbReference type="Pfam" id="PF09747">
    <property type="entry name" value="CCD97-like_C"/>
    <property type="match status" value="1"/>
</dbReference>
<gene>
    <name evidence="3" type="ORF">QCA50_000378</name>
</gene>
<dbReference type="InterPro" id="IPR018613">
    <property type="entry name" value="Ccdc97-like"/>
</dbReference>
<comment type="caution">
    <text evidence="3">The sequence shown here is derived from an EMBL/GenBank/DDBJ whole genome shotgun (WGS) entry which is preliminary data.</text>
</comment>
<feature type="region of interest" description="Disordered" evidence="1">
    <location>
        <begin position="218"/>
        <end position="237"/>
    </location>
</feature>
<dbReference type="PANTHER" id="PTHR31840:SF1">
    <property type="entry name" value="COILED-COIL DOMAIN-CONTAINING PROTEIN 97"/>
    <property type="match status" value="1"/>
</dbReference>
<sequence>MAQANLNTSAILSYLGLPTDYEPSPADNPIGFLSEQLRYLPPNILSQFSSITTPKQRTNIPTIRNRRLRYTESNPPELSFTAAKSTWPTLWKGREPRGRDEAKEEQEWAKTSFLEGKEKHVGKLGTLLSIYEEEREAERVRSIRRHEAEIAESLPEEDSDSDSEESELESDVQEADENPAVAQVSFLRGIRERFIYGLLDSIDYDNVDWDERWDAGNDRDEEERWFDDEEENTIVDT</sequence>
<evidence type="ECO:0000313" key="4">
    <source>
        <dbReference type="Proteomes" id="UP001385951"/>
    </source>
</evidence>
<keyword evidence="4" id="KW-1185">Reference proteome</keyword>
<feature type="region of interest" description="Disordered" evidence="1">
    <location>
        <begin position="148"/>
        <end position="177"/>
    </location>
</feature>
<dbReference type="Proteomes" id="UP001385951">
    <property type="component" value="Unassembled WGS sequence"/>
</dbReference>
<evidence type="ECO:0000256" key="1">
    <source>
        <dbReference type="SAM" id="MobiDB-lite"/>
    </source>
</evidence>
<dbReference type="InterPro" id="IPR040233">
    <property type="entry name" value="CCD97-like_C"/>
</dbReference>
<dbReference type="EMBL" id="JASBNA010000001">
    <property type="protein sequence ID" value="KAK7695742.1"/>
    <property type="molecule type" value="Genomic_DNA"/>
</dbReference>
<proteinExistence type="predicted"/>
<evidence type="ECO:0000259" key="2">
    <source>
        <dbReference type="Pfam" id="PF09747"/>
    </source>
</evidence>
<dbReference type="PANTHER" id="PTHR31840">
    <property type="entry name" value="COILED-COIL DOMAIN-CONTAINING PROTEIN 97"/>
    <property type="match status" value="1"/>
</dbReference>
<organism evidence="3 4">
    <name type="scientific">Cerrena zonata</name>
    <dbReference type="NCBI Taxonomy" id="2478898"/>
    <lineage>
        <taxon>Eukaryota</taxon>
        <taxon>Fungi</taxon>
        <taxon>Dikarya</taxon>
        <taxon>Basidiomycota</taxon>
        <taxon>Agaricomycotina</taxon>
        <taxon>Agaricomycetes</taxon>
        <taxon>Polyporales</taxon>
        <taxon>Cerrenaceae</taxon>
        <taxon>Cerrena</taxon>
    </lineage>
</organism>
<feature type="compositionally biased region" description="Acidic residues" evidence="1">
    <location>
        <begin position="154"/>
        <end position="177"/>
    </location>
</feature>
<reference evidence="3 4" key="1">
    <citation type="submission" date="2022-09" db="EMBL/GenBank/DDBJ databases">
        <authorList>
            <person name="Palmer J.M."/>
        </authorList>
    </citation>
    <scope>NUCLEOTIDE SEQUENCE [LARGE SCALE GENOMIC DNA]</scope>
    <source>
        <strain evidence="3 4">DSM 7382</strain>
    </source>
</reference>
<evidence type="ECO:0000313" key="3">
    <source>
        <dbReference type="EMBL" id="KAK7695742.1"/>
    </source>
</evidence>
<feature type="compositionally biased region" description="Acidic residues" evidence="1">
    <location>
        <begin position="219"/>
        <end position="237"/>
    </location>
</feature>
<accession>A0AAW0GYX9</accession>
<dbReference type="AlphaFoldDB" id="A0AAW0GYX9"/>